<sequence length="123" mass="13248">MGHMAGSAVSSGMRTSGRLPSSSFQSIGRSTGNLRKINRNSPRYPVFQLPFRQQSTAVPTLMTGLGCGSRPRLCSAMEKHGSKGLTDGTSSQMNRCQDRADAEMAMAAGLTWSIEFSFRLLEG</sequence>
<proteinExistence type="predicted"/>
<evidence type="ECO:0000313" key="3">
    <source>
        <dbReference type="Proteomes" id="UP001281614"/>
    </source>
</evidence>
<comment type="caution">
    <text evidence="2">The sequence shown here is derived from an EMBL/GenBank/DDBJ whole genome shotgun (WGS) entry which is preliminary data.</text>
</comment>
<dbReference type="Proteomes" id="UP001281614">
    <property type="component" value="Unassembled WGS sequence"/>
</dbReference>
<gene>
    <name evidence="2" type="ORF">CKAH01_05418</name>
</gene>
<dbReference type="EMBL" id="VYYT01000178">
    <property type="protein sequence ID" value="KAK2759631.1"/>
    <property type="molecule type" value="Genomic_DNA"/>
</dbReference>
<dbReference type="AlphaFoldDB" id="A0AAE0D564"/>
<evidence type="ECO:0000313" key="2">
    <source>
        <dbReference type="EMBL" id="KAK2759631.1"/>
    </source>
</evidence>
<reference evidence="2" key="1">
    <citation type="submission" date="2023-02" db="EMBL/GenBank/DDBJ databases">
        <title>Colletotrichum kahawae CIFC_Que2 genome sequencing and assembly.</title>
        <authorList>
            <person name="Baroncelli R."/>
        </authorList>
    </citation>
    <scope>NUCLEOTIDE SEQUENCE</scope>
    <source>
        <strain evidence="2">CIFC_Que2</strain>
    </source>
</reference>
<accession>A0AAE0D564</accession>
<protein>
    <submittedName>
        <fullName evidence="2">Uncharacterized protein</fullName>
    </submittedName>
</protein>
<keyword evidence="3" id="KW-1185">Reference proteome</keyword>
<organism evidence="2 3">
    <name type="scientific">Colletotrichum kahawae</name>
    <name type="common">Coffee berry disease fungus</name>
    <dbReference type="NCBI Taxonomy" id="34407"/>
    <lineage>
        <taxon>Eukaryota</taxon>
        <taxon>Fungi</taxon>
        <taxon>Dikarya</taxon>
        <taxon>Ascomycota</taxon>
        <taxon>Pezizomycotina</taxon>
        <taxon>Sordariomycetes</taxon>
        <taxon>Hypocreomycetidae</taxon>
        <taxon>Glomerellales</taxon>
        <taxon>Glomerellaceae</taxon>
        <taxon>Colletotrichum</taxon>
        <taxon>Colletotrichum gloeosporioides species complex</taxon>
    </lineage>
</organism>
<feature type="compositionally biased region" description="Polar residues" evidence="1">
    <location>
        <begin position="8"/>
        <end position="33"/>
    </location>
</feature>
<name>A0AAE0D564_COLKA</name>
<evidence type="ECO:0000256" key="1">
    <source>
        <dbReference type="SAM" id="MobiDB-lite"/>
    </source>
</evidence>
<feature type="region of interest" description="Disordered" evidence="1">
    <location>
        <begin position="1"/>
        <end position="39"/>
    </location>
</feature>